<evidence type="ECO:0000256" key="1">
    <source>
        <dbReference type="ARBA" id="ARBA00004173"/>
    </source>
</evidence>
<dbReference type="Pfam" id="PF08547">
    <property type="entry name" value="CIA30"/>
    <property type="match status" value="1"/>
</dbReference>
<organism evidence="6 7">
    <name type="scientific">Athelia psychrophila</name>
    <dbReference type="NCBI Taxonomy" id="1759441"/>
    <lineage>
        <taxon>Eukaryota</taxon>
        <taxon>Fungi</taxon>
        <taxon>Dikarya</taxon>
        <taxon>Basidiomycota</taxon>
        <taxon>Agaricomycotina</taxon>
        <taxon>Agaricomycetes</taxon>
        <taxon>Agaricomycetidae</taxon>
        <taxon>Atheliales</taxon>
        <taxon>Atheliaceae</taxon>
        <taxon>Athelia</taxon>
    </lineage>
</organism>
<name>A0A166UNN9_9AGAM</name>
<comment type="similarity">
    <text evidence="2">Belongs to the CIA30 family.</text>
</comment>
<dbReference type="AlphaFoldDB" id="A0A166UNN9"/>
<dbReference type="GO" id="GO:0010257">
    <property type="term" value="P:NADH dehydrogenase complex assembly"/>
    <property type="evidence" value="ECO:0007669"/>
    <property type="project" value="TreeGrafter"/>
</dbReference>
<dbReference type="GO" id="GO:0051082">
    <property type="term" value="F:unfolded protein binding"/>
    <property type="evidence" value="ECO:0007669"/>
    <property type="project" value="TreeGrafter"/>
</dbReference>
<gene>
    <name evidence="6" type="ORF">FIBSPDRAFT_776007</name>
</gene>
<comment type="subcellular location">
    <subcellularLocation>
        <location evidence="1">Mitochondrion</location>
    </subcellularLocation>
</comment>
<keyword evidence="4" id="KW-0143">Chaperone</keyword>
<evidence type="ECO:0000259" key="5">
    <source>
        <dbReference type="Pfam" id="PF08547"/>
    </source>
</evidence>
<dbReference type="EMBL" id="KV417488">
    <property type="protein sequence ID" value="KZP31874.1"/>
    <property type="molecule type" value="Genomic_DNA"/>
</dbReference>
<evidence type="ECO:0000256" key="3">
    <source>
        <dbReference type="ARBA" id="ARBA00023128"/>
    </source>
</evidence>
<dbReference type="GO" id="GO:0005739">
    <property type="term" value="C:mitochondrion"/>
    <property type="evidence" value="ECO:0007669"/>
    <property type="project" value="UniProtKB-SubCell"/>
</dbReference>
<evidence type="ECO:0000313" key="6">
    <source>
        <dbReference type="EMBL" id="KZP31874.1"/>
    </source>
</evidence>
<dbReference type="InterPro" id="IPR008979">
    <property type="entry name" value="Galactose-bd-like_sf"/>
</dbReference>
<evidence type="ECO:0000256" key="4">
    <source>
        <dbReference type="ARBA" id="ARBA00023186"/>
    </source>
</evidence>
<dbReference type="PANTHER" id="PTHR13194:SF18">
    <property type="entry name" value="COMPLEX I INTERMEDIATE-ASSOCIATED PROTEIN 30, MITOCHONDRIAL"/>
    <property type="match status" value="1"/>
</dbReference>
<protein>
    <submittedName>
        <fullName evidence="6">NADH:ubiquinone oxidoreductase complex I intermediate-associated protein 30</fullName>
    </submittedName>
</protein>
<dbReference type="STRING" id="436010.A0A166UNN9"/>
<evidence type="ECO:0000256" key="2">
    <source>
        <dbReference type="ARBA" id="ARBA00007884"/>
    </source>
</evidence>
<dbReference type="Proteomes" id="UP000076532">
    <property type="component" value="Unassembled WGS sequence"/>
</dbReference>
<dbReference type="PANTHER" id="PTHR13194">
    <property type="entry name" value="COMPLEX I INTERMEDIATE-ASSOCIATED PROTEIN 30"/>
    <property type="match status" value="1"/>
</dbReference>
<evidence type="ECO:0000313" key="7">
    <source>
        <dbReference type="Proteomes" id="UP000076532"/>
    </source>
</evidence>
<keyword evidence="3" id="KW-0496">Mitochondrion</keyword>
<accession>A0A166UNN9</accession>
<reference evidence="6 7" key="1">
    <citation type="journal article" date="2016" name="Mol. Biol. Evol.">
        <title>Comparative Genomics of Early-Diverging Mushroom-Forming Fungi Provides Insights into the Origins of Lignocellulose Decay Capabilities.</title>
        <authorList>
            <person name="Nagy L.G."/>
            <person name="Riley R."/>
            <person name="Tritt A."/>
            <person name="Adam C."/>
            <person name="Daum C."/>
            <person name="Floudas D."/>
            <person name="Sun H."/>
            <person name="Yadav J.S."/>
            <person name="Pangilinan J."/>
            <person name="Larsson K.H."/>
            <person name="Matsuura K."/>
            <person name="Barry K."/>
            <person name="Labutti K."/>
            <person name="Kuo R."/>
            <person name="Ohm R.A."/>
            <person name="Bhattacharya S.S."/>
            <person name="Shirouzu T."/>
            <person name="Yoshinaga Y."/>
            <person name="Martin F.M."/>
            <person name="Grigoriev I.V."/>
            <person name="Hibbett D.S."/>
        </authorList>
    </citation>
    <scope>NUCLEOTIDE SEQUENCE [LARGE SCALE GENOMIC DNA]</scope>
    <source>
        <strain evidence="6 7">CBS 109695</strain>
    </source>
</reference>
<keyword evidence="7" id="KW-1185">Reference proteome</keyword>
<dbReference type="OrthoDB" id="42561at2759"/>
<sequence>MSGVDEPSRAPKTLCTFDSPEALQQYATGCDADVGGTSTMQLSLDDSTLKPTGKLWGDLKLAVRPEFKGRVLGGYAGFRTMFRKNLFGEMMHDLSNHDYLALRVRMRGSKRLKNSYFVNLQTEGYVTTDLWQHRLYFGRDDGDWEDVYIPISAFVLTNNGEIVDTQMDILRERVRSVGISLLGGKSGMEGPYELGIESIRALNSDDIIPSSSIIEKDPSRGTQWQRGPL</sequence>
<dbReference type="InterPro" id="IPR013857">
    <property type="entry name" value="NADH-UbQ_OxRdtase-assoc_prot30"/>
</dbReference>
<dbReference type="GO" id="GO:0006120">
    <property type="term" value="P:mitochondrial electron transport, NADH to ubiquinone"/>
    <property type="evidence" value="ECO:0007669"/>
    <property type="project" value="TreeGrafter"/>
</dbReference>
<feature type="domain" description="NADH:ubiquinone oxidoreductase intermediate-associated protein 30" evidence="5">
    <location>
        <begin position="16"/>
        <end position="196"/>
    </location>
</feature>
<dbReference type="SUPFAM" id="SSF49785">
    <property type="entry name" value="Galactose-binding domain-like"/>
    <property type="match status" value="1"/>
</dbReference>
<proteinExistence type="inferred from homology"/>
<dbReference type="InterPro" id="IPR039131">
    <property type="entry name" value="NDUFAF1"/>
</dbReference>